<feature type="transmembrane region" description="Helical" evidence="1">
    <location>
        <begin position="351"/>
        <end position="371"/>
    </location>
</feature>
<organism evidence="3 4">
    <name type="scientific">Stomoxys calcitrans</name>
    <name type="common">Stable fly</name>
    <name type="synonym">Conops calcitrans</name>
    <dbReference type="NCBI Taxonomy" id="35570"/>
    <lineage>
        <taxon>Eukaryota</taxon>
        <taxon>Metazoa</taxon>
        <taxon>Ecdysozoa</taxon>
        <taxon>Arthropoda</taxon>
        <taxon>Hexapoda</taxon>
        <taxon>Insecta</taxon>
        <taxon>Pterygota</taxon>
        <taxon>Neoptera</taxon>
        <taxon>Endopterygota</taxon>
        <taxon>Diptera</taxon>
        <taxon>Brachycera</taxon>
        <taxon>Muscomorpha</taxon>
        <taxon>Muscoidea</taxon>
        <taxon>Muscidae</taxon>
        <taxon>Stomoxys</taxon>
    </lineage>
</organism>
<reference evidence="3" key="1">
    <citation type="submission" date="2022-10" db="UniProtKB">
        <authorList>
            <consortium name="EnsemblMetazoa"/>
        </authorList>
    </citation>
    <scope>IDENTIFICATION</scope>
    <source>
        <strain evidence="3">USDA</strain>
    </source>
</reference>
<keyword evidence="1" id="KW-1133">Transmembrane helix</keyword>
<keyword evidence="4" id="KW-1185">Reference proteome</keyword>
<feature type="transmembrane region" description="Helical" evidence="1">
    <location>
        <begin position="316"/>
        <end position="342"/>
    </location>
</feature>
<feature type="chain" id="PRO_5037794184" description="Ionotropic glutamate receptor C-terminal domain-containing protein" evidence="2">
    <location>
        <begin position="25"/>
        <end position="535"/>
    </location>
</feature>
<dbReference type="EnsemblMetazoa" id="SCAU016993-RA">
    <property type="protein sequence ID" value="SCAU016993-PA"/>
    <property type="gene ID" value="SCAU016993"/>
</dbReference>
<dbReference type="AlphaFoldDB" id="A0A905STF6"/>
<keyword evidence="1" id="KW-0812">Transmembrane</keyword>
<accession>A0A905STF6</accession>
<evidence type="ECO:0000256" key="2">
    <source>
        <dbReference type="SAM" id="SignalP"/>
    </source>
</evidence>
<dbReference type="Proteomes" id="UP000095300">
    <property type="component" value="Unassembled WGS sequence"/>
</dbReference>
<feature type="transmembrane region" description="Helical" evidence="1">
    <location>
        <begin position="383"/>
        <end position="403"/>
    </location>
</feature>
<evidence type="ECO:0000313" key="4">
    <source>
        <dbReference type="Proteomes" id="UP000095300"/>
    </source>
</evidence>
<feature type="signal peptide" evidence="2">
    <location>
        <begin position="1"/>
        <end position="24"/>
    </location>
</feature>
<keyword evidence="2" id="KW-0732">Signal</keyword>
<protein>
    <recommendedName>
        <fullName evidence="5">Ionotropic glutamate receptor C-terminal domain-containing protein</fullName>
    </recommendedName>
</protein>
<evidence type="ECO:0000313" key="3">
    <source>
        <dbReference type="EnsemblMetazoa" id="SCAU016993-PA"/>
    </source>
</evidence>
<evidence type="ECO:0000256" key="1">
    <source>
        <dbReference type="SAM" id="Phobius"/>
    </source>
</evidence>
<name>A0A905STF6_STOCA</name>
<sequence>MLATTNATILFGLLKALTLENVLSMKLVEIAETLKVERYFHTMVYMGYEGWSTYRSKGPYNEDTVLKSMTARLNIPIISMKGNVSHFLWPHYNRELLAMAYLKGIQEEDKLLLETLWKSLRRNIRSRLIIVAKDEMSDNYLADIVKFCVERKAINVMVVKESVSDSQQFFVPQIFPRFSLNSRTILNISEFVFYPNQIKNMHGSTLRIVMNKKSNKAYLLRQSNGKVVLAGYVGHLLSAFAKKYNATIKTPAFRANDTNVIVRQIDKLVEQGLYDMSAELTMDFEGNASMEYSTICDYLTWCLMVPVGKQIPTYKLYGLIFDIPTASLVLLALVLTTAVLILSTWRKGSPILLKDTLIIIYILNGLLGQSFKMEQNLFGLKSFLYVMISLVGIIFNTSFVTYLQTYKTTPPSESPITNLEMLEKSGMQFIIQSDEFVLLDSYGNLTEYKAFAKVISSFDELNQLRDNYDSRYLYTVTSSQWPLHEQQQKFFTKPLFRLSDMCFVKLTGISVGLQNNSIYKEPYIKSTRKFKQPIF</sequence>
<proteinExistence type="predicted"/>
<keyword evidence="1" id="KW-0472">Membrane</keyword>
<evidence type="ECO:0008006" key="5">
    <source>
        <dbReference type="Google" id="ProtNLM"/>
    </source>
</evidence>